<sequence length="195" mass="21483">MLEAVRHCLSNLISFDGRDSRQTFWFYVLALVILNVAISTLASVPMMAGMMEGVFRGIGSGIPEEAVTEQMMAEMGAWIETTIWISVATGVLMAALVIAAMVRRIHDSGHSGWWVILPLAAQLASLAITVSLIDEMRDFMTVATNPENLEAIVARQKRYALYGLVGWIPLLFILVFGLLKPTEGPNRYGDQPVRT</sequence>
<keyword evidence="1" id="KW-0472">Membrane</keyword>
<dbReference type="RefSeq" id="WP_179406173.1">
    <property type="nucleotide sequence ID" value="NZ_BMGF01000001.1"/>
</dbReference>
<name>A0A7Y9XTG9_9SPHN</name>
<dbReference type="Proteomes" id="UP000522081">
    <property type="component" value="Unassembled WGS sequence"/>
</dbReference>
<feature type="transmembrane region" description="Helical" evidence="1">
    <location>
        <begin position="81"/>
        <end position="102"/>
    </location>
</feature>
<dbReference type="GO" id="GO:0005886">
    <property type="term" value="C:plasma membrane"/>
    <property type="evidence" value="ECO:0007669"/>
    <property type="project" value="TreeGrafter"/>
</dbReference>
<feature type="transmembrane region" description="Helical" evidence="1">
    <location>
        <begin position="24"/>
        <end position="44"/>
    </location>
</feature>
<dbReference type="PANTHER" id="PTHR34980:SF2">
    <property type="entry name" value="INNER MEMBRANE PROTEIN YHAH-RELATED"/>
    <property type="match status" value="1"/>
</dbReference>
<dbReference type="InterPro" id="IPR008523">
    <property type="entry name" value="DUF805"/>
</dbReference>
<dbReference type="PANTHER" id="PTHR34980">
    <property type="entry name" value="INNER MEMBRANE PROTEIN-RELATED-RELATED"/>
    <property type="match status" value="1"/>
</dbReference>
<evidence type="ECO:0000256" key="1">
    <source>
        <dbReference type="SAM" id="Phobius"/>
    </source>
</evidence>
<reference evidence="2 3" key="1">
    <citation type="submission" date="2020-07" db="EMBL/GenBank/DDBJ databases">
        <title>Genomic Encyclopedia of Type Strains, Phase IV (KMG-IV): sequencing the most valuable type-strain genomes for metagenomic binning, comparative biology and taxonomic classification.</title>
        <authorList>
            <person name="Goeker M."/>
        </authorList>
    </citation>
    <scope>NUCLEOTIDE SEQUENCE [LARGE SCALE GENOMIC DNA]</scope>
    <source>
        <strain evidence="2 3">DSM 29043</strain>
    </source>
</reference>
<evidence type="ECO:0000313" key="3">
    <source>
        <dbReference type="Proteomes" id="UP000522081"/>
    </source>
</evidence>
<keyword evidence="1" id="KW-1133">Transmembrane helix</keyword>
<dbReference type="Pfam" id="PF05656">
    <property type="entry name" value="DUF805"/>
    <property type="match status" value="1"/>
</dbReference>
<keyword evidence="1" id="KW-0812">Transmembrane</keyword>
<gene>
    <name evidence="2" type="ORF">FHS75_000544</name>
</gene>
<keyword evidence="3" id="KW-1185">Reference proteome</keyword>
<feature type="transmembrane region" description="Helical" evidence="1">
    <location>
        <begin position="159"/>
        <end position="179"/>
    </location>
</feature>
<dbReference type="EMBL" id="JACBZF010000001">
    <property type="protein sequence ID" value="NYH94239.1"/>
    <property type="molecule type" value="Genomic_DNA"/>
</dbReference>
<organism evidence="2 3">
    <name type="scientific">Novosphingobium marinum</name>
    <dbReference type="NCBI Taxonomy" id="1514948"/>
    <lineage>
        <taxon>Bacteria</taxon>
        <taxon>Pseudomonadati</taxon>
        <taxon>Pseudomonadota</taxon>
        <taxon>Alphaproteobacteria</taxon>
        <taxon>Sphingomonadales</taxon>
        <taxon>Sphingomonadaceae</taxon>
        <taxon>Novosphingobium</taxon>
    </lineage>
</organism>
<proteinExistence type="predicted"/>
<feature type="transmembrane region" description="Helical" evidence="1">
    <location>
        <begin position="114"/>
        <end position="133"/>
    </location>
</feature>
<protein>
    <submittedName>
        <fullName evidence="2">Uncharacterized membrane protein YhaH (DUF805 family)</fullName>
    </submittedName>
</protein>
<evidence type="ECO:0000313" key="2">
    <source>
        <dbReference type="EMBL" id="NYH94239.1"/>
    </source>
</evidence>
<dbReference type="AlphaFoldDB" id="A0A7Y9XTG9"/>
<comment type="caution">
    <text evidence="2">The sequence shown here is derived from an EMBL/GenBank/DDBJ whole genome shotgun (WGS) entry which is preliminary data.</text>
</comment>
<accession>A0A7Y9XTG9</accession>